<keyword evidence="3" id="KW-1185">Reference proteome</keyword>
<organism evidence="2 3">
    <name type="scientific">Cyclocybe aegerita</name>
    <name type="common">Black poplar mushroom</name>
    <name type="synonym">Agrocybe aegerita</name>
    <dbReference type="NCBI Taxonomy" id="1973307"/>
    <lineage>
        <taxon>Eukaryota</taxon>
        <taxon>Fungi</taxon>
        <taxon>Dikarya</taxon>
        <taxon>Basidiomycota</taxon>
        <taxon>Agaricomycotina</taxon>
        <taxon>Agaricomycetes</taxon>
        <taxon>Agaricomycetidae</taxon>
        <taxon>Agaricales</taxon>
        <taxon>Agaricineae</taxon>
        <taxon>Bolbitiaceae</taxon>
        <taxon>Cyclocybe</taxon>
    </lineage>
</organism>
<feature type="compositionally biased region" description="Polar residues" evidence="1">
    <location>
        <begin position="173"/>
        <end position="194"/>
    </location>
</feature>
<evidence type="ECO:0000313" key="2">
    <source>
        <dbReference type="EMBL" id="CAA7271843.1"/>
    </source>
</evidence>
<reference evidence="2 3" key="1">
    <citation type="submission" date="2020-01" db="EMBL/GenBank/DDBJ databases">
        <authorList>
            <person name="Gupta K D."/>
        </authorList>
    </citation>
    <scope>NUCLEOTIDE SEQUENCE [LARGE SCALE GENOMIC DNA]</scope>
</reference>
<proteinExistence type="predicted"/>
<dbReference type="Proteomes" id="UP000467700">
    <property type="component" value="Unassembled WGS sequence"/>
</dbReference>
<evidence type="ECO:0000313" key="3">
    <source>
        <dbReference type="Proteomes" id="UP000467700"/>
    </source>
</evidence>
<name>A0A8S0X9W8_CYCAE</name>
<comment type="caution">
    <text evidence="2">The sequence shown here is derived from an EMBL/GenBank/DDBJ whole genome shotgun (WGS) entry which is preliminary data.</text>
</comment>
<dbReference type="AlphaFoldDB" id="A0A8S0X9W8"/>
<dbReference type="EMBL" id="CACVBS010000115">
    <property type="protein sequence ID" value="CAA7271843.1"/>
    <property type="molecule type" value="Genomic_DNA"/>
</dbReference>
<feature type="compositionally biased region" description="Low complexity" evidence="1">
    <location>
        <begin position="203"/>
        <end position="221"/>
    </location>
</feature>
<protein>
    <submittedName>
        <fullName evidence="2">Uncharacterized protein</fullName>
    </submittedName>
</protein>
<gene>
    <name evidence="2" type="ORF">AAE3_LOCUS14081</name>
</gene>
<feature type="region of interest" description="Disordered" evidence="1">
    <location>
        <begin position="173"/>
        <end position="221"/>
    </location>
</feature>
<sequence>MSGRGLLASFRTLGRLLQTPSDNTLKMKESAYQLHDTHPIRFNEGPPLSTHFAHVHMPPPAMVSAYWTYNGGLVASVTGAPPSWSDTPLIVEWPAFLQDDQVFMVFYSKRSLDDCLLFRDLKLMTGPNTIKGGTWGYQLKPNISSHHGSGLNHFYSRYTRPSWPTILTAMHSPSSQTPPVLPDSSISRPTQLLMSPSKKHGNLALRSKASSPSAPLPLLCG</sequence>
<accession>A0A8S0X9W8</accession>
<evidence type="ECO:0000256" key="1">
    <source>
        <dbReference type="SAM" id="MobiDB-lite"/>
    </source>
</evidence>